<dbReference type="Gene3D" id="1.20.58.60">
    <property type="match status" value="1"/>
</dbReference>
<reference evidence="2" key="1">
    <citation type="submission" date="2022-12" db="EMBL/GenBank/DDBJ databases">
        <title>Genome assemblies of Blomia tropicalis.</title>
        <authorList>
            <person name="Cui Y."/>
        </authorList>
    </citation>
    <scope>NUCLEOTIDE SEQUENCE</scope>
    <source>
        <tissue evidence="2">Adult mites</tissue>
    </source>
</reference>
<name>A0A9Q0RJY4_BLOTA</name>
<evidence type="ECO:0000313" key="2">
    <source>
        <dbReference type="EMBL" id="KAJ6218543.1"/>
    </source>
</evidence>
<dbReference type="EMBL" id="JAPWDV010000003">
    <property type="protein sequence ID" value="KAJ6218543.1"/>
    <property type="molecule type" value="Genomic_DNA"/>
</dbReference>
<dbReference type="SUPFAM" id="SSF46966">
    <property type="entry name" value="Spectrin repeat"/>
    <property type="match status" value="1"/>
</dbReference>
<evidence type="ECO:0000256" key="1">
    <source>
        <dbReference type="SAM" id="Coils"/>
    </source>
</evidence>
<feature type="coiled-coil region" evidence="1">
    <location>
        <begin position="2"/>
        <end position="36"/>
    </location>
</feature>
<proteinExistence type="predicted"/>
<feature type="non-terminal residue" evidence="2">
    <location>
        <position position="1"/>
    </location>
</feature>
<sequence length="60" mass="7098">KLNNLNSKWQQLLEKADQRRRELEELLKEAHSFNQELLDVISWINEINNKVSVSKPVDVP</sequence>
<dbReference type="Proteomes" id="UP001142055">
    <property type="component" value="Chromosome 3"/>
</dbReference>
<keyword evidence="3" id="KW-1185">Reference proteome</keyword>
<organism evidence="2 3">
    <name type="scientific">Blomia tropicalis</name>
    <name type="common">Mite</name>
    <dbReference type="NCBI Taxonomy" id="40697"/>
    <lineage>
        <taxon>Eukaryota</taxon>
        <taxon>Metazoa</taxon>
        <taxon>Ecdysozoa</taxon>
        <taxon>Arthropoda</taxon>
        <taxon>Chelicerata</taxon>
        <taxon>Arachnida</taxon>
        <taxon>Acari</taxon>
        <taxon>Acariformes</taxon>
        <taxon>Sarcoptiformes</taxon>
        <taxon>Astigmata</taxon>
        <taxon>Glycyphagoidea</taxon>
        <taxon>Echimyopodidae</taxon>
        <taxon>Blomia</taxon>
    </lineage>
</organism>
<accession>A0A9Q0RJY4</accession>
<gene>
    <name evidence="2" type="ORF">RDWZM_009700</name>
</gene>
<keyword evidence="1" id="KW-0175">Coiled coil</keyword>
<comment type="caution">
    <text evidence="2">The sequence shown here is derived from an EMBL/GenBank/DDBJ whole genome shotgun (WGS) entry which is preliminary data.</text>
</comment>
<evidence type="ECO:0008006" key="4">
    <source>
        <dbReference type="Google" id="ProtNLM"/>
    </source>
</evidence>
<evidence type="ECO:0000313" key="3">
    <source>
        <dbReference type="Proteomes" id="UP001142055"/>
    </source>
</evidence>
<feature type="non-terminal residue" evidence="2">
    <location>
        <position position="60"/>
    </location>
</feature>
<dbReference type="AlphaFoldDB" id="A0A9Q0RJY4"/>
<protein>
    <recommendedName>
        <fullName evidence="4">Dystrophin</fullName>
    </recommendedName>
</protein>